<gene>
    <name evidence="2" type="ORF">PVK06_005532</name>
</gene>
<organism evidence="2 3">
    <name type="scientific">Gossypium arboreum</name>
    <name type="common">Tree cotton</name>
    <name type="synonym">Gossypium nanking</name>
    <dbReference type="NCBI Taxonomy" id="29729"/>
    <lineage>
        <taxon>Eukaryota</taxon>
        <taxon>Viridiplantae</taxon>
        <taxon>Streptophyta</taxon>
        <taxon>Embryophyta</taxon>
        <taxon>Tracheophyta</taxon>
        <taxon>Spermatophyta</taxon>
        <taxon>Magnoliopsida</taxon>
        <taxon>eudicotyledons</taxon>
        <taxon>Gunneridae</taxon>
        <taxon>Pentapetalae</taxon>
        <taxon>rosids</taxon>
        <taxon>malvids</taxon>
        <taxon>Malvales</taxon>
        <taxon>Malvaceae</taxon>
        <taxon>Malvoideae</taxon>
        <taxon>Gossypium</taxon>
    </lineage>
</organism>
<evidence type="ECO:0000313" key="2">
    <source>
        <dbReference type="EMBL" id="KAK5843101.1"/>
    </source>
</evidence>
<protein>
    <submittedName>
        <fullName evidence="2">Uncharacterized protein</fullName>
    </submittedName>
</protein>
<evidence type="ECO:0000256" key="1">
    <source>
        <dbReference type="SAM" id="MobiDB-lite"/>
    </source>
</evidence>
<feature type="compositionally biased region" description="Basic and acidic residues" evidence="1">
    <location>
        <begin position="60"/>
        <end position="71"/>
    </location>
</feature>
<dbReference type="EMBL" id="JARKNE010000002">
    <property type="protein sequence ID" value="KAK5843101.1"/>
    <property type="molecule type" value="Genomic_DNA"/>
</dbReference>
<feature type="region of interest" description="Disordered" evidence="1">
    <location>
        <begin position="51"/>
        <end position="71"/>
    </location>
</feature>
<sequence length="71" mass="8208">MSAIQKHELHKKPYHNRIITLLRDFHPSILQPILEPIPSWPRSHRCSLNNGGIYDGGDLSQHDKSGEIEER</sequence>
<evidence type="ECO:0000313" key="3">
    <source>
        <dbReference type="Proteomes" id="UP001358586"/>
    </source>
</evidence>
<keyword evidence="3" id="KW-1185">Reference proteome</keyword>
<accession>A0ABR0QUV3</accession>
<name>A0ABR0QUV3_GOSAR</name>
<dbReference type="Proteomes" id="UP001358586">
    <property type="component" value="Chromosome 2"/>
</dbReference>
<reference evidence="2 3" key="1">
    <citation type="submission" date="2023-03" db="EMBL/GenBank/DDBJ databases">
        <title>WGS of Gossypium arboreum.</title>
        <authorList>
            <person name="Yu D."/>
        </authorList>
    </citation>
    <scope>NUCLEOTIDE SEQUENCE [LARGE SCALE GENOMIC DNA]</scope>
    <source>
        <tissue evidence="2">Leaf</tissue>
    </source>
</reference>
<comment type="caution">
    <text evidence="2">The sequence shown here is derived from an EMBL/GenBank/DDBJ whole genome shotgun (WGS) entry which is preliminary data.</text>
</comment>
<proteinExistence type="predicted"/>